<evidence type="ECO:0000313" key="1">
    <source>
        <dbReference type="EMBL" id="TQD37743.1"/>
    </source>
</evidence>
<dbReference type="RefSeq" id="WP_141422118.1">
    <property type="nucleotide sequence ID" value="NZ_VIAR01000009.1"/>
</dbReference>
<proteinExistence type="predicted"/>
<protein>
    <submittedName>
        <fullName evidence="1">DUF4920 domain-containing protein</fullName>
    </submittedName>
</protein>
<dbReference type="InterPro" id="IPR032577">
    <property type="entry name" value="DUF4920"/>
</dbReference>
<accession>A0A507ZMK5</accession>
<name>A0A507ZMK5_9FLAO</name>
<comment type="caution">
    <text evidence="1">The sequence shown here is derived from an EMBL/GenBank/DDBJ whole genome shotgun (WGS) entry which is preliminary data.</text>
</comment>
<gene>
    <name evidence="1" type="ORF">FKR84_09730</name>
</gene>
<reference evidence="1 2" key="1">
    <citation type="submission" date="2019-06" db="EMBL/GenBank/DDBJ databases">
        <title>Flavibacter putida gen. nov., sp. nov., a novel marine bacterium of the family Flavobacteriaceae isolated from coastal seawater.</title>
        <authorList>
            <person name="Feng X."/>
        </authorList>
    </citation>
    <scope>NUCLEOTIDE SEQUENCE [LARGE SCALE GENOMIC DNA]</scope>
    <source>
        <strain evidence="1 2">PLHSN227</strain>
    </source>
</reference>
<dbReference type="OrthoDB" id="129527at2"/>
<dbReference type="PROSITE" id="PS51257">
    <property type="entry name" value="PROKAR_LIPOPROTEIN"/>
    <property type="match status" value="1"/>
</dbReference>
<dbReference type="AlphaFoldDB" id="A0A507ZMK5"/>
<evidence type="ECO:0000313" key="2">
    <source>
        <dbReference type="Proteomes" id="UP000317169"/>
    </source>
</evidence>
<dbReference type="Proteomes" id="UP000317169">
    <property type="component" value="Unassembled WGS sequence"/>
</dbReference>
<sequence length="173" mass="19525">MKLILIILSAGLLFACTDKKKQTNEEMSNPKEEVATVQTVDYAQFGEKIEAEDALSAQEMQEKFKNLQTGDTLNVKFAANVEKVCQKKGCWMSLDLGDSIEPFVRFKDYGFFVPLNAAERKTVVKGKAFIRETSVNELRHYAEDAGKSQEEIEAIIEPKREYAFVADGVLMEK</sequence>
<dbReference type="Pfam" id="PF16267">
    <property type="entry name" value="DUF4920"/>
    <property type="match status" value="1"/>
</dbReference>
<keyword evidence="2" id="KW-1185">Reference proteome</keyword>
<dbReference type="EMBL" id="VIAR01000009">
    <property type="protein sequence ID" value="TQD37743.1"/>
    <property type="molecule type" value="Genomic_DNA"/>
</dbReference>
<organism evidence="1 2">
    <name type="scientific">Haloflavibacter putidus</name>
    <dbReference type="NCBI Taxonomy" id="2576776"/>
    <lineage>
        <taxon>Bacteria</taxon>
        <taxon>Pseudomonadati</taxon>
        <taxon>Bacteroidota</taxon>
        <taxon>Flavobacteriia</taxon>
        <taxon>Flavobacteriales</taxon>
        <taxon>Flavobacteriaceae</taxon>
        <taxon>Haloflavibacter</taxon>
    </lineage>
</organism>